<dbReference type="SUPFAM" id="SSF55811">
    <property type="entry name" value="Nudix"/>
    <property type="match status" value="1"/>
</dbReference>
<dbReference type="InterPro" id="IPR036388">
    <property type="entry name" value="WH-like_DNA-bd_sf"/>
</dbReference>
<gene>
    <name evidence="4" type="ORF">SAMN05192583_1158</name>
</gene>
<dbReference type="GO" id="GO:0003824">
    <property type="term" value="F:catalytic activity"/>
    <property type="evidence" value="ECO:0007669"/>
    <property type="project" value="UniProtKB-ARBA"/>
</dbReference>
<evidence type="ECO:0000259" key="2">
    <source>
        <dbReference type="Pfam" id="PF00293"/>
    </source>
</evidence>
<dbReference type="Proteomes" id="UP000199206">
    <property type="component" value="Unassembled WGS sequence"/>
</dbReference>
<protein>
    <submittedName>
        <fullName evidence="4">8-oxo-dGTP diphosphatase</fullName>
    </submittedName>
</protein>
<dbReference type="PANTHER" id="PTHR43736:SF4">
    <property type="entry name" value="SLR1690 PROTEIN"/>
    <property type="match status" value="1"/>
</dbReference>
<feature type="region of interest" description="Disordered" evidence="1">
    <location>
        <begin position="1"/>
        <end position="23"/>
    </location>
</feature>
<feature type="domain" description="Nudix hydrolase" evidence="2">
    <location>
        <begin position="38"/>
        <end position="115"/>
    </location>
</feature>
<dbReference type="EMBL" id="FOCF01000002">
    <property type="protein sequence ID" value="SEM76727.1"/>
    <property type="molecule type" value="Genomic_DNA"/>
</dbReference>
<dbReference type="Pfam" id="PF21906">
    <property type="entry name" value="WHD_NrtR"/>
    <property type="match status" value="1"/>
</dbReference>
<dbReference type="InterPro" id="IPR015797">
    <property type="entry name" value="NUDIX_hydrolase-like_dom_sf"/>
</dbReference>
<dbReference type="InterPro" id="IPR000086">
    <property type="entry name" value="NUDIX_hydrolase_dom"/>
</dbReference>
<reference evidence="5" key="1">
    <citation type="submission" date="2016-10" db="EMBL/GenBank/DDBJ databases">
        <authorList>
            <person name="Varghese N."/>
            <person name="Submissions S."/>
        </authorList>
    </citation>
    <scope>NUCLEOTIDE SEQUENCE [LARGE SCALE GENOMIC DNA]</scope>
    <source>
        <strain evidence="5">S6-262</strain>
    </source>
</reference>
<dbReference type="STRING" id="1166340.SAMN05192583_1158"/>
<dbReference type="CDD" id="cd18873">
    <property type="entry name" value="NUDIX_NadM_like"/>
    <property type="match status" value="1"/>
</dbReference>
<dbReference type="Pfam" id="PF00293">
    <property type="entry name" value="NUDIX"/>
    <property type="match status" value="1"/>
</dbReference>
<accession>A0A1H8B4E1</accession>
<dbReference type="Gene3D" id="3.90.79.10">
    <property type="entry name" value="Nucleoside Triphosphate Pyrophosphohydrolase"/>
    <property type="match status" value="1"/>
</dbReference>
<sequence>MHMVHKVPVAKSSQSKSFDPSGYDRPSVTVDLVLMSVVDGAPAALLMRRDNAGGADRWALPVGFVGMGESLDAAARRVLTEKARMHGAYVEQLYTFGDPGRDPRARIISVAYFALLPCERFARAVDGVDGLALAPIVAPDGGGAAVALSAAGEPLPLAFDHGDMLALAVKRLRGRLDYSPIALALLPERFTLRALQEVHEAVLGRSLNKAAFRRRMLDTGWLDATGEREAGTSYRPPELYRARAADRTTTGPAGPSFPS</sequence>
<evidence type="ECO:0000256" key="1">
    <source>
        <dbReference type="SAM" id="MobiDB-lite"/>
    </source>
</evidence>
<name>A0A1H8B4E1_9SPHN</name>
<keyword evidence="5" id="KW-1185">Reference proteome</keyword>
<feature type="domain" description="NrtR DNA-binding winged helix" evidence="3">
    <location>
        <begin position="183"/>
        <end position="241"/>
    </location>
</feature>
<dbReference type="PANTHER" id="PTHR43736">
    <property type="entry name" value="ADP-RIBOSE PYROPHOSPHATASE"/>
    <property type="match status" value="1"/>
</dbReference>
<organism evidence="4 5">
    <name type="scientific">Sphingomonas gellani</name>
    <dbReference type="NCBI Taxonomy" id="1166340"/>
    <lineage>
        <taxon>Bacteria</taxon>
        <taxon>Pseudomonadati</taxon>
        <taxon>Pseudomonadota</taxon>
        <taxon>Alphaproteobacteria</taxon>
        <taxon>Sphingomonadales</taxon>
        <taxon>Sphingomonadaceae</taxon>
        <taxon>Sphingomonas</taxon>
    </lineage>
</organism>
<dbReference type="InterPro" id="IPR036390">
    <property type="entry name" value="WH_DNA-bd_sf"/>
</dbReference>
<evidence type="ECO:0000313" key="4">
    <source>
        <dbReference type="EMBL" id="SEM76727.1"/>
    </source>
</evidence>
<dbReference type="Gene3D" id="1.10.10.10">
    <property type="entry name" value="Winged helix-like DNA-binding domain superfamily/Winged helix DNA-binding domain"/>
    <property type="match status" value="1"/>
</dbReference>
<evidence type="ECO:0000259" key="3">
    <source>
        <dbReference type="Pfam" id="PF21906"/>
    </source>
</evidence>
<dbReference type="AlphaFoldDB" id="A0A1H8B4E1"/>
<proteinExistence type="predicted"/>
<dbReference type="SUPFAM" id="SSF46785">
    <property type="entry name" value="Winged helix' DNA-binding domain"/>
    <property type="match status" value="1"/>
</dbReference>
<dbReference type="InterPro" id="IPR054105">
    <property type="entry name" value="WHD_NrtR"/>
</dbReference>
<evidence type="ECO:0000313" key="5">
    <source>
        <dbReference type="Proteomes" id="UP000199206"/>
    </source>
</evidence>
<feature type="region of interest" description="Disordered" evidence="1">
    <location>
        <begin position="228"/>
        <end position="259"/>
    </location>
</feature>